<organism evidence="4 5">
    <name type="scientific">Glutamicibacter mishrai</name>
    <dbReference type="NCBI Taxonomy" id="1775880"/>
    <lineage>
        <taxon>Bacteria</taxon>
        <taxon>Bacillati</taxon>
        <taxon>Actinomycetota</taxon>
        <taxon>Actinomycetes</taxon>
        <taxon>Micrococcales</taxon>
        <taxon>Micrococcaceae</taxon>
        <taxon>Glutamicibacter</taxon>
    </lineage>
</organism>
<gene>
    <name evidence="4" type="ORF">D3791_15020</name>
</gene>
<evidence type="ECO:0000256" key="3">
    <source>
        <dbReference type="SAM" id="Phobius"/>
    </source>
</evidence>
<dbReference type="AlphaFoldDB" id="A0A6H0SKR9"/>
<dbReference type="Gene3D" id="2.40.260.10">
    <property type="entry name" value="Sortase"/>
    <property type="match status" value="1"/>
</dbReference>
<feature type="transmembrane region" description="Helical" evidence="3">
    <location>
        <begin position="20"/>
        <end position="40"/>
    </location>
</feature>
<feature type="transmembrane region" description="Helical" evidence="3">
    <location>
        <begin position="270"/>
        <end position="290"/>
    </location>
</feature>
<dbReference type="InterPro" id="IPR023365">
    <property type="entry name" value="Sortase_dom-sf"/>
</dbReference>
<feature type="active site" description="Acyl-thioester intermediate" evidence="2">
    <location>
        <position position="233"/>
    </location>
</feature>
<keyword evidence="3" id="KW-0472">Membrane</keyword>
<dbReference type="CDD" id="cd05827">
    <property type="entry name" value="Sortase_C"/>
    <property type="match status" value="1"/>
</dbReference>
<dbReference type="Proteomes" id="UP000502331">
    <property type="component" value="Chromosome"/>
</dbReference>
<sequence length="300" mass="32255">MSAVDEKDPSPAEAQRRWKLPVATLVIASVFLLGALTLLYPSTASWFAQYNQSKTIGMISAEISEDEPNWLQSELAKAHEYNQQLVGGALLSPGSNVPTSDGRQGNGQDYNDLLKVSDDGLMGRLRIPAINVDLPIYHGTDAKTLERGVGHLEGTALPVGGASQHSVLTAHRGLPDATLFNDLPKLKIGDTFTIEVLGEVLSYQVIETQTVLPDETKSLVPQYGKDLATLVTCTPLGINSHRMLVTAQRILPTPIEDLNALGKAPEIPGFPWWSVFAGAAVLAAAAWVYFAGRTVNTRSS</sequence>
<keyword evidence="3" id="KW-1133">Transmembrane helix</keyword>
<dbReference type="SUPFAM" id="SSF63817">
    <property type="entry name" value="Sortase"/>
    <property type="match status" value="1"/>
</dbReference>
<keyword evidence="3" id="KW-0812">Transmembrane</keyword>
<reference evidence="4 5" key="1">
    <citation type="submission" date="2018-09" db="EMBL/GenBank/DDBJ databases">
        <title>Glutamicibacter mishrai S5-52T (LMG 29155T = KCTC 39846T).</title>
        <authorList>
            <person name="Das S.K."/>
        </authorList>
    </citation>
    <scope>NUCLEOTIDE SEQUENCE [LARGE SCALE GENOMIC DNA]</scope>
    <source>
        <strain evidence="4 5">S5-52</strain>
    </source>
</reference>
<dbReference type="InterPro" id="IPR005754">
    <property type="entry name" value="Sortase"/>
</dbReference>
<evidence type="ECO:0000256" key="2">
    <source>
        <dbReference type="PIRSR" id="PIRSR605754-1"/>
    </source>
</evidence>
<dbReference type="EMBL" id="CP032549">
    <property type="protein sequence ID" value="QIV88302.1"/>
    <property type="molecule type" value="Genomic_DNA"/>
</dbReference>
<keyword evidence="5" id="KW-1185">Reference proteome</keyword>
<evidence type="ECO:0000313" key="4">
    <source>
        <dbReference type="EMBL" id="QIV88302.1"/>
    </source>
</evidence>
<dbReference type="Pfam" id="PF04203">
    <property type="entry name" value="Sortase"/>
    <property type="match status" value="1"/>
</dbReference>
<dbReference type="GO" id="GO:0016787">
    <property type="term" value="F:hydrolase activity"/>
    <property type="evidence" value="ECO:0007669"/>
    <property type="project" value="UniProtKB-KW"/>
</dbReference>
<keyword evidence="1" id="KW-0378">Hydrolase</keyword>
<protein>
    <submittedName>
        <fullName evidence="4">Class C sortase</fullName>
    </submittedName>
</protein>
<name>A0A6H0SKR9_9MICC</name>
<evidence type="ECO:0000256" key="1">
    <source>
        <dbReference type="ARBA" id="ARBA00022801"/>
    </source>
</evidence>
<accession>A0A6H0SKR9</accession>
<evidence type="ECO:0000313" key="5">
    <source>
        <dbReference type="Proteomes" id="UP000502331"/>
    </source>
</evidence>
<dbReference type="NCBIfam" id="TIGR01076">
    <property type="entry name" value="sortase_fam"/>
    <property type="match status" value="1"/>
</dbReference>
<dbReference type="NCBIfam" id="NF033745">
    <property type="entry name" value="class_C_sortase"/>
    <property type="match status" value="1"/>
</dbReference>
<proteinExistence type="predicted"/>
<dbReference type="InterPro" id="IPR042002">
    <property type="entry name" value="Sortase_C"/>
</dbReference>
<feature type="active site" description="Proton donor/acceptor" evidence="2">
    <location>
        <position position="171"/>
    </location>
</feature>
<dbReference type="RefSeq" id="WP_172512676.1">
    <property type="nucleotide sequence ID" value="NZ_CP032549.1"/>
</dbReference>